<dbReference type="Proteomes" id="UP000297094">
    <property type="component" value="Genome"/>
</dbReference>
<reference evidence="1" key="1">
    <citation type="journal article" date="2016" name="Genome Announc.">
        <title>A novel bunyavirus-like virus of trypanosomatid protist parasites.</title>
        <authorList>
            <person name="Akopyants N.S."/>
            <person name="Lye L.-F."/>
            <person name="Dobson D.E."/>
            <person name="Lukes J."/>
            <person name="Beverley S.M."/>
        </authorList>
    </citation>
    <scope>NUCLEOTIDE SEQUENCE [LARGE SCALE GENOMIC DNA]</scope>
    <source>
        <strain evidence="1">LepmorLBV1a-M</strain>
    </source>
</reference>
<proteinExistence type="predicted"/>
<dbReference type="EMBL" id="KX280013">
    <property type="protein sequence ID" value="ANJ59511.1"/>
    <property type="molecule type" value="Viral_cRNA"/>
</dbReference>
<evidence type="ECO:0000313" key="1">
    <source>
        <dbReference type="EMBL" id="ANJ59511.1"/>
    </source>
</evidence>
<keyword evidence="2" id="KW-1185">Reference proteome</keyword>
<dbReference type="KEGG" id="vg:65246808"/>
<accession>A0A191Z3B4</accession>
<dbReference type="RefSeq" id="YP_010085089.1">
    <property type="nucleotide sequence ID" value="NC_055203.1"/>
</dbReference>
<protein>
    <submittedName>
        <fullName evidence="1">Uncharacterized protein</fullName>
    </submittedName>
</protein>
<organism evidence="1">
    <name type="scientific">Leptomonas moramango virus</name>
    <dbReference type="NCBI Taxonomy" id="1859148"/>
    <lineage>
        <taxon>Viruses</taxon>
        <taxon>Riboviria</taxon>
        <taxon>Orthornavirae</taxon>
        <taxon>Negarnaviricota</taxon>
        <taxon>Polyploviricotina</taxon>
        <taxon>Bunyaviricetes</taxon>
        <taxon>Hareavirales</taxon>
        <taxon>Leishbuviridae</taxon>
        <taxon>Shilevirus</taxon>
        <taxon>Shilevirus leptomonadis</taxon>
    </lineage>
</organism>
<name>A0A191Z3B4_9VIRU</name>
<sequence precursor="true">MRVSFLSLILLLLLMASGYASDDPYCNTHNCLPDNEPLKLVIPSGLVPDNYLCIFGGTSNFEPHDSIAPEQAKMEYYAKHDAYICRNTPNVLEASYKWYMEAGKNLVTVLVDVDRSSSPVVPPTSQIRASSNYLIDAHFEMGMLNIREPYQRCRPGPSDWIPRRKSECIHRQSSYNIGMAVVYPSEILQNYKIDVDPDGVVISTSKGDWSTAIRAECANYKGLRRHLIGTTLRIRSKDSLACLITGSRQTLYKDITMRYAFESKTGCETKLKARQLFDSWYSPSFFLSVGPVDRLPVLYESCKDNQDGEFFRDDYKQQCYAS</sequence>
<dbReference type="GeneID" id="65246808"/>
<evidence type="ECO:0000313" key="2">
    <source>
        <dbReference type="Proteomes" id="UP000297094"/>
    </source>
</evidence>